<evidence type="ECO:0000313" key="11">
    <source>
        <dbReference type="Proteomes" id="UP001596403"/>
    </source>
</evidence>
<accession>A0ABW1Z380</accession>
<feature type="transmembrane region" description="Helical" evidence="7">
    <location>
        <begin position="165"/>
        <end position="186"/>
    </location>
</feature>
<reference evidence="9" key="3">
    <citation type="submission" date="2024-09" db="EMBL/GenBank/DDBJ databases">
        <authorList>
            <person name="Sun Q."/>
            <person name="Mori K."/>
        </authorList>
    </citation>
    <scope>NUCLEOTIDE SEQUENCE</scope>
    <source>
        <strain evidence="9">NBRC 113428</strain>
    </source>
</reference>
<keyword evidence="6 7" id="KW-0472">Membrane</keyword>
<dbReference type="RefSeq" id="WP_132446282.1">
    <property type="nucleotide sequence ID" value="NZ_JBHSWA010000005.1"/>
</dbReference>
<evidence type="ECO:0000256" key="7">
    <source>
        <dbReference type="SAM" id="Phobius"/>
    </source>
</evidence>
<feature type="transmembrane region" description="Helical" evidence="7">
    <location>
        <begin position="128"/>
        <end position="153"/>
    </location>
</feature>
<keyword evidence="5 7" id="KW-1133">Transmembrane helix</keyword>
<keyword evidence="11" id="KW-1185">Reference proteome</keyword>
<feature type="transmembrane region" description="Helical" evidence="7">
    <location>
        <begin position="6"/>
        <end position="33"/>
    </location>
</feature>
<dbReference type="EMBL" id="JBHSWA010000005">
    <property type="protein sequence ID" value="MFC6643979.1"/>
    <property type="molecule type" value="Genomic_DNA"/>
</dbReference>
<name>A0ABW1Z380_9RHOB</name>
<evidence type="ECO:0000256" key="3">
    <source>
        <dbReference type="ARBA" id="ARBA00022692"/>
    </source>
</evidence>
<evidence type="ECO:0000313" key="10">
    <source>
        <dbReference type="EMBL" id="MFC6643979.1"/>
    </source>
</evidence>
<reference evidence="9" key="1">
    <citation type="journal article" date="2014" name="Int. J. Syst. Evol. Microbiol.">
        <title>Complete genome of a new Firmicutes species belonging to the dominant human colonic microbiota ('Ruminococcus bicirculans') reveals two chromosomes and a selective capacity to utilize plant glucans.</title>
        <authorList>
            <consortium name="NISC Comparative Sequencing Program"/>
            <person name="Wegmann U."/>
            <person name="Louis P."/>
            <person name="Goesmann A."/>
            <person name="Henrissat B."/>
            <person name="Duncan S.H."/>
            <person name="Flint H.J."/>
        </authorList>
    </citation>
    <scope>NUCLEOTIDE SEQUENCE</scope>
    <source>
        <strain evidence="9">NBRC 113428</strain>
    </source>
</reference>
<gene>
    <name evidence="9" type="ORF">ACFQAU_21205</name>
    <name evidence="10" type="ORF">ACFQAU_21935</name>
</gene>
<protein>
    <submittedName>
        <fullName evidence="9">Cytochrome c biogenesis CcdA family protein</fullName>
    </submittedName>
</protein>
<comment type="caution">
    <text evidence="9">The sequence shown here is derived from an EMBL/GenBank/DDBJ whole genome shotgun (WGS) entry which is preliminary data.</text>
</comment>
<comment type="subcellular location">
    <subcellularLocation>
        <location evidence="1">Membrane</location>
        <topology evidence="1">Multi-pass membrane protein</topology>
    </subcellularLocation>
</comment>
<feature type="transmembrane region" description="Helical" evidence="7">
    <location>
        <begin position="88"/>
        <end position="107"/>
    </location>
</feature>
<reference evidence="11" key="2">
    <citation type="journal article" date="2019" name="Int. J. Syst. Evol. Microbiol.">
        <title>The Global Catalogue of Microorganisms (GCM) 10K type strain sequencing project: providing services to taxonomists for standard genome sequencing and annotation.</title>
        <authorList>
            <consortium name="The Broad Institute Genomics Platform"/>
            <consortium name="The Broad Institute Genome Sequencing Center for Infectious Disease"/>
            <person name="Wu L."/>
            <person name="Ma J."/>
        </authorList>
    </citation>
    <scope>NUCLEOTIDE SEQUENCE [LARGE SCALE GENOMIC DNA]</scope>
    <source>
        <strain evidence="11">NBRC 111368</strain>
    </source>
</reference>
<dbReference type="InterPro" id="IPR003834">
    <property type="entry name" value="Cyt_c_assmbl_TM_dom"/>
</dbReference>
<dbReference type="EMBL" id="JBHSWA010000005">
    <property type="protein sequence ID" value="MFC6643857.1"/>
    <property type="molecule type" value="Genomic_DNA"/>
</dbReference>
<dbReference type="PANTHER" id="PTHR31272:SF4">
    <property type="entry name" value="CYTOCHROME C-TYPE BIOGENESIS PROTEIN HI_1454-RELATED"/>
    <property type="match status" value="1"/>
</dbReference>
<dbReference type="Proteomes" id="UP001596403">
    <property type="component" value="Unassembled WGS sequence"/>
</dbReference>
<feature type="transmembrane region" description="Helical" evidence="7">
    <location>
        <begin position="207"/>
        <end position="232"/>
    </location>
</feature>
<evidence type="ECO:0000256" key="1">
    <source>
        <dbReference type="ARBA" id="ARBA00004141"/>
    </source>
</evidence>
<keyword evidence="3 7" id="KW-0812">Transmembrane</keyword>
<evidence type="ECO:0000256" key="2">
    <source>
        <dbReference type="ARBA" id="ARBA00006143"/>
    </source>
</evidence>
<evidence type="ECO:0000256" key="5">
    <source>
        <dbReference type="ARBA" id="ARBA00022989"/>
    </source>
</evidence>
<evidence type="ECO:0000256" key="6">
    <source>
        <dbReference type="ARBA" id="ARBA00023136"/>
    </source>
</evidence>
<evidence type="ECO:0000313" key="9">
    <source>
        <dbReference type="EMBL" id="MFC6643857.1"/>
    </source>
</evidence>
<feature type="domain" description="Cytochrome C biogenesis protein transmembrane" evidence="8">
    <location>
        <begin position="10"/>
        <end position="220"/>
    </location>
</feature>
<comment type="similarity">
    <text evidence="2">Belongs to the DsbD family.</text>
</comment>
<sequence length="242" mass="25131">MLDVSSLGVIAAFLAGTISFVSPCVLPLVPGYVSYIAGRTGATGAERGQSQAVWLSFCFVLGFSTIFMALGASATALGQALLRWRLELNLIGGGVVILFGLFMLGAARIQTMERDLRFNLDLPGGQPVAAYVLGLAFGFGWTPCIGPILGAILTASAASATISEGVWLLGVYSAGLGVPFLIVAAFTDQVAARLRTLGAVGRRLHQVAGAVMVLMGIGMMTGQLSAFSWWLLETFPILGAIG</sequence>
<organism evidence="9 11">
    <name type="scientific">Sulfitobacter profundi</name>
    <dbReference type="NCBI Taxonomy" id="2679961"/>
    <lineage>
        <taxon>Bacteria</taxon>
        <taxon>Pseudomonadati</taxon>
        <taxon>Pseudomonadota</taxon>
        <taxon>Alphaproteobacteria</taxon>
        <taxon>Rhodobacterales</taxon>
        <taxon>Roseobacteraceae</taxon>
        <taxon>Sulfitobacter</taxon>
    </lineage>
</organism>
<feature type="transmembrane region" description="Helical" evidence="7">
    <location>
        <begin position="54"/>
        <end position="82"/>
    </location>
</feature>
<proteinExistence type="inferred from homology"/>
<dbReference type="Pfam" id="PF02683">
    <property type="entry name" value="DsbD_TM"/>
    <property type="match status" value="1"/>
</dbReference>
<dbReference type="PANTHER" id="PTHR31272">
    <property type="entry name" value="CYTOCHROME C-TYPE BIOGENESIS PROTEIN HI_1454-RELATED"/>
    <property type="match status" value="1"/>
</dbReference>
<keyword evidence="4" id="KW-0201">Cytochrome c-type biogenesis</keyword>
<dbReference type="InterPro" id="IPR051790">
    <property type="entry name" value="Cytochrome_c-biogenesis_DsbD"/>
</dbReference>
<evidence type="ECO:0000259" key="8">
    <source>
        <dbReference type="Pfam" id="PF02683"/>
    </source>
</evidence>
<evidence type="ECO:0000256" key="4">
    <source>
        <dbReference type="ARBA" id="ARBA00022748"/>
    </source>
</evidence>